<evidence type="ECO:0000313" key="5">
    <source>
        <dbReference type="Proteomes" id="UP001497516"/>
    </source>
</evidence>
<dbReference type="Proteomes" id="UP001497516">
    <property type="component" value="Chromosome 5"/>
</dbReference>
<feature type="region of interest" description="Disordered" evidence="2">
    <location>
        <begin position="385"/>
        <end position="576"/>
    </location>
</feature>
<feature type="compositionally biased region" description="Basic and acidic residues" evidence="2">
    <location>
        <begin position="292"/>
        <end position="303"/>
    </location>
</feature>
<accession>A0AAV2EWT3</accession>
<protein>
    <recommendedName>
        <fullName evidence="3">CCHC-type domain-containing protein</fullName>
    </recommendedName>
</protein>
<organism evidence="4 5">
    <name type="scientific">Linum trigynum</name>
    <dbReference type="NCBI Taxonomy" id="586398"/>
    <lineage>
        <taxon>Eukaryota</taxon>
        <taxon>Viridiplantae</taxon>
        <taxon>Streptophyta</taxon>
        <taxon>Embryophyta</taxon>
        <taxon>Tracheophyta</taxon>
        <taxon>Spermatophyta</taxon>
        <taxon>Magnoliopsida</taxon>
        <taxon>eudicotyledons</taxon>
        <taxon>Gunneridae</taxon>
        <taxon>Pentapetalae</taxon>
        <taxon>rosids</taxon>
        <taxon>fabids</taxon>
        <taxon>Malpighiales</taxon>
        <taxon>Linaceae</taxon>
        <taxon>Linum</taxon>
    </lineage>
</organism>
<keyword evidence="1" id="KW-0862">Zinc</keyword>
<dbReference type="AlphaFoldDB" id="A0AAV2EWT3"/>
<evidence type="ECO:0000259" key="3">
    <source>
        <dbReference type="PROSITE" id="PS50158"/>
    </source>
</evidence>
<dbReference type="PANTHER" id="PTHR31286:SF99">
    <property type="entry name" value="DUF4283 DOMAIN-CONTAINING PROTEIN"/>
    <property type="match status" value="1"/>
</dbReference>
<feature type="domain" description="CCHC-type" evidence="3">
    <location>
        <begin position="275"/>
        <end position="290"/>
    </location>
</feature>
<feature type="compositionally biased region" description="Basic and acidic residues" evidence="2">
    <location>
        <begin position="15"/>
        <end position="24"/>
    </location>
</feature>
<name>A0AAV2EWT3_9ROSI</name>
<proteinExistence type="predicted"/>
<feature type="region of interest" description="Disordered" evidence="2">
    <location>
        <begin position="1"/>
        <end position="99"/>
    </location>
</feature>
<dbReference type="PANTHER" id="PTHR31286">
    <property type="entry name" value="GLYCINE-RICH CELL WALL STRUCTURAL PROTEIN 1.8-LIKE"/>
    <property type="match status" value="1"/>
</dbReference>
<keyword evidence="1" id="KW-0863">Zinc-finger</keyword>
<keyword evidence="1" id="KW-0479">Metal-binding</keyword>
<feature type="compositionally biased region" description="Low complexity" evidence="2">
    <location>
        <begin position="419"/>
        <end position="436"/>
    </location>
</feature>
<dbReference type="GO" id="GO:0003676">
    <property type="term" value="F:nucleic acid binding"/>
    <property type="evidence" value="ECO:0007669"/>
    <property type="project" value="InterPro"/>
</dbReference>
<feature type="region of interest" description="Disordered" evidence="2">
    <location>
        <begin position="292"/>
        <end position="314"/>
    </location>
</feature>
<dbReference type="PROSITE" id="PS50158">
    <property type="entry name" value="ZF_CCHC"/>
    <property type="match status" value="1"/>
</dbReference>
<feature type="compositionally biased region" description="Polar residues" evidence="2">
    <location>
        <begin position="541"/>
        <end position="567"/>
    </location>
</feature>
<dbReference type="InterPro" id="IPR040256">
    <property type="entry name" value="At4g02000-like"/>
</dbReference>
<feature type="compositionally biased region" description="Polar residues" evidence="2">
    <location>
        <begin position="37"/>
        <end position="54"/>
    </location>
</feature>
<dbReference type="InterPro" id="IPR025558">
    <property type="entry name" value="DUF4283"/>
</dbReference>
<reference evidence="4 5" key="1">
    <citation type="submission" date="2024-04" db="EMBL/GenBank/DDBJ databases">
        <authorList>
            <person name="Fracassetti M."/>
        </authorList>
    </citation>
    <scope>NUCLEOTIDE SEQUENCE [LARGE SCALE GENOMIC DNA]</scope>
</reference>
<keyword evidence="5" id="KW-1185">Reference proteome</keyword>
<sequence length="576" mass="63827">MLDQEQTSIALARSDSAENKKDASEAGAQSCPASEATIPSPTSPSAQKGNSLSYKDTVLGKGAEQANVNGKENGDDEEEDPMDSDSEGEPDCPKVKIPKGFNRRRDQRWRMAIIVRVLGHSFPFLFIQRRLQTMWACTGPVTIAAMGQGFYSARFSTEHDYVRALNGGPWMIEDHYVLTRTWRRGFEPGEEELSHTLVWARLPKIPMDYYDEELLRNIGNSLGRYIKMDEATRQASRGHFARICVEVNLAKPLVCKYRLERRTRRVEYEGLHKVCFECGRYGHEQEVCPKKKMETPSEEDFRTSHVNPSQSTIEEERPEIFQDYGPWMIATSNRRRRVHNNQKVVGTEANTAARKVSVPSGSRFEALESLNDELREHATVLAETNKRVDEEVTPEAGQADLVGEPRLSRDSVGAKRGSNKNQVVKNSSVVNNNEASKVQKKNKEGGKAASNVQPKAKEGTGVQGNKSSGKDKGLVSHQADKRKQGEKQEVPKTGRKQTMQSKTPNQAGSGTNGTSGQYVPAKTPPPRRADPPSKPVARSLDLNTSADTSQGVHQESYVNPSAASSAKPSEMEVETA</sequence>
<dbReference type="GO" id="GO:0008270">
    <property type="term" value="F:zinc ion binding"/>
    <property type="evidence" value="ECO:0007669"/>
    <property type="project" value="UniProtKB-KW"/>
</dbReference>
<evidence type="ECO:0000313" key="4">
    <source>
        <dbReference type="EMBL" id="CAL1390162.1"/>
    </source>
</evidence>
<dbReference type="EMBL" id="OZ034818">
    <property type="protein sequence ID" value="CAL1390162.1"/>
    <property type="molecule type" value="Genomic_DNA"/>
</dbReference>
<dbReference type="Pfam" id="PF14111">
    <property type="entry name" value="DUF4283"/>
    <property type="match status" value="1"/>
</dbReference>
<feature type="compositionally biased region" description="Acidic residues" evidence="2">
    <location>
        <begin position="74"/>
        <end position="90"/>
    </location>
</feature>
<feature type="compositionally biased region" description="Basic and acidic residues" evidence="2">
    <location>
        <begin position="468"/>
        <end position="492"/>
    </location>
</feature>
<dbReference type="InterPro" id="IPR001878">
    <property type="entry name" value="Znf_CCHC"/>
</dbReference>
<evidence type="ECO:0000256" key="1">
    <source>
        <dbReference type="PROSITE-ProRule" id="PRU00047"/>
    </source>
</evidence>
<feature type="compositionally biased region" description="Polar residues" evidence="2">
    <location>
        <begin position="496"/>
        <end position="517"/>
    </location>
</feature>
<evidence type="ECO:0000256" key="2">
    <source>
        <dbReference type="SAM" id="MobiDB-lite"/>
    </source>
</evidence>
<gene>
    <name evidence="4" type="ORF">LTRI10_LOCUS30970</name>
</gene>